<dbReference type="AlphaFoldDB" id="A0A0K2GFA9"/>
<dbReference type="Proteomes" id="UP000069205">
    <property type="component" value="Chromosome"/>
</dbReference>
<dbReference type="SUPFAM" id="SSF55486">
    <property type="entry name" value="Metalloproteases ('zincins'), catalytic domain"/>
    <property type="match status" value="1"/>
</dbReference>
<proteinExistence type="predicted"/>
<protein>
    <submittedName>
        <fullName evidence="1">Putative etalloprotease</fullName>
    </submittedName>
</protein>
<dbReference type="Gene3D" id="3.40.390.10">
    <property type="entry name" value="Collagenase (Catalytic Domain)"/>
    <property type="match status" value="1"/>
</dbReference>
<dbReference type="InterPro" id="IPR024079">
    <property type="entry name" value="MetalloPept_cat_dom_sf"/>
</dbReference>
<organism evidence="1 2">
    <name type="scientific">Nitrospira moscoviensis</name>
    <dbReference type="NCBI Taxonomy" id="42253"/>
    <lineage>
        <taxon>Bacteria</taxon>
        <taxon>Pseudomonadati</taxon>
        <taxon>Nitrospirota</taxon>
        <taxon>Nitrospiria</taxon>
        <taxon>Nitrospirales</taxon>
        <taxon>Nitrospiraceae</taxon>
        <taxon>Nitrospira</taxon>
    </lineage>
</organism>
<dbReference type="EMBL" id="CP011801">
    <property type="protein sequence ID" value="ALA59287.1"/>
    <property type="molecule type" value="Genomic_DNA"/>
</dbReference>
<keyword evidence="2" id="KW-1185">Reference proteome</keyword>
<gene>
    <name evidence="1" type="ORF">NITMOv2_2881</name>
</gene>
<dbReference type="KEGG" id="nmv:NITMOv2_2881"/>
<dbReference type="GO" id="GO:0006508">
    <property type="term" value="P:proteolysis"/>
    <property type="evidence" value="ECO:0007669"/>
    <property type="project" value="UniProtKB-KW"/>
</dbReference>
<dbReference type="GO" id="GO:0008237">
    <property type="term" value="F:metallopeptidase activity"/>
    <property type="evidence" value="ECO:0007669"/>
    <property type="project" value="InterPro"/>
</dbReference>
<dbReference type="STRING" id="42253.NITMOv2_2881"/>
<dbReference type="PATRIC" id="fig|42253.5.peg.2849"/>
<evidence type="ECO:0000313" key="1">
    <source>
        <dbReference type="EMBL" id="ALA59287.1"/>
    </source>
</evidence>
<sequence length="434" mass="47529">MTLRGDVVNAAGVQFQRISQDTFKRLKFSRQVSNKSDRAFAFQASKGVTTVRGVAPIKGDRPPALSVQFQLNRAVLEKLYKQALTDHGRIREAVGELSIEQILNGITFYKSMLKIRINIVSCKAPNVKEFFDDKIQLKNMTNGADVLVTWPGRDTPTSCADYNAKKHRSNVSTLEVGNMLKDNGCNSEVATFARDHRVEVVRPSSWTDRSGDLVTVDLNGLLPIPIIAWVLYDPNGNARDEVVNGVIEANTDYGNAFCGVQFADPIVEIKVPPPGSTDFPDVRTAVEQAKAWGFHDSKKVNLYIVKEVGTAIAEASWPNSGVPNDNFGNEVVINLNIIQTKTIAHELGHVLALNHSPDSFDNNLMQRLASNVGPTITKGQCYRTNVDGGSYVNTDNVRTNATGAVPVKLNYCPRDNAVPGSGGTDWCPILDFNP</sequence>
<evidence type="ECO:0000313" key="2">
    <source>
        <dbReference type="Proteomes" id="UP000069205"/>
    </source>
</evidence>
<name>A0A0K2GFA9_NITMO</name>
<accession>A0A0K2GFA9</accession>
<reference evidence="1 2" key="1">
    <citation type="journal article" date="2015" name="Proc. Natl. Acad. Sci. U.S.A.">
        <title>Expanded metabolic versatility of ubiquitous nitrite-oxidizing bacteria from the genus Nitrospira.</title>
        <authorList>
            <person name="Koch H."/>
            <person name="Lucker S."/>
            <person name="Albertsen M."/>
            <person name="Kitzinger K."/>
            <person name="Herbold C."/>
            <person name="Spieck E."/>
            <person name="Nielsen P.H."/>
            <person name="Wagner M."/>
            <person name="Daims H."/>
        </authorList>
    </citation>
    <scope>NUCLEOTIDE SEQUENCE [LARGE SCALE GENOMIC DNA]</scope>
    <source>
        <strain evidence="1 2">NSP M-1</strain>
    </source>
</reference>
<keyword evidence="1" id="KW-0645">Protease</keyword>
<keyword evidence="1" id="KW-0378">Hydrolase</keyword>